<dbReference type="EMBL" id="VIWP01000004">
    <property type="protein sequence ID" value="TWF52896.1"/>
    <property type="molecule type" value="Genomic_DNA"/>
</dbReference>
<dbReference type="PIRSF" id="PIRSF020680">
    <property type="entry name" value="PhnH"/>
    <property type="match status" value="1"/>
</dbReference>
<dbReference type="InterPro" id="IPR038058">
    <property type="entry name" value="PhnH-like_sp"/>
</dbReference>
<comment type="caution">
    <text evidence="1">The sequence shown here is derived from an EMBL/GenBank/DDBJ whole genome shotgun (WGS) entry which is preliminary data.</text>
</comment>
<gene>
    <name evidence="1" type="ORF">FHW37_104164</name>
</gene>
<name>A0A561QRJ2_9HYPH</name>
<sequence length="212" mass="22433">MTSKSQIFAGGFSEPVFESQSVFRMLMDGMARPGTIRTVTTDVGQPEPLGPAAGAIALTLCDHETPVWLSAGLAKSAVAEWIGFHTGAPMTREKAESRFAFIEPGMSPSSFGLFAAGTQEYPDRSTTLVIEVAALGDTGGEGQDLTLTGPGIPHATTVKVSGLPEVFARLWSDNRVLFPRGVDVVLTAGQQILCLPRTTKIAMQKSDFSSAK</sequence>
<reference evidence="1 2" key="1">
    <citation type="submission" date="2019-06" db="EMBL/GenBank/DDBJ databases">
        <title>Sorghum-associated microbial communities from plants grown in Nebraska, USA.</title>
        <authorList>
            <person name="Schachtman D."/>
        </authorList>
    </citation>
    <scope>NUCLEOTIDE SEQUENCE [LARGE SCALE GENOMIC DNA]</scope>
    <source>
        <strain evidence="1 2">1225</strain>
    </source>
</reference>
<dbReference type="OrthoDB" id="9814509at2"/>
<keyword evidence="2" id="KW-1185">Reference proteome</keyword>
<accession>A0A561QRJ2</accession>
<dbReference type="AlphaFoldDB" id="A0A561QRJ2"/>
<dbReference type="InterPro" id="IPR008772">
    <property type="entry name" value="Phosphonate_metab_PhnH"/>
</dbReference>
<proteinExistence type="predicted"/>
<dbReference type="Gene3D" id="3.40.50.11310">
    <property type="entry name" value="Bacterial phosphonate metabolism protein PhnH"/>
    <property type="match status" value="1"/>
</dbReference>
<dbReference type="Proteomes" id="UP000320653">
    <property type="component" value="Unassembled WGS sequence"/>
</dbReference>
<dbReference type="Pfam" id="PF05845">
    <property type="entry name" value="PhnH"/>
    <property type="match status" value="1"/>
</dbReference>
<evidence type="ECO:0000313" key="1">
    <source>
        <dbReference type="EMBL" id="TWF52896.1"/>
    </source>
</evidence>
<dbReference type="GO" id="GO:0019634">
    <property type="term" value="P:organic phosphonate metabolic process"/>
    <property type="evidence" value="ECO:0007669"/>
    <property type="project" value="InterPro"/>
</dbReference>
<evidence type="ECO:0000313" key="2">
    <source>
        <dbReference type="Proteomes" id="UP000320653"/>
    </source>
</evidence>
<dbReference type="SUPFAM" id="SSF159709">
    <property type="entry name" value="PhnH-like"/>
    <property type="match status" value="1"/>
</dbReference>
<dbReference type="RefSeq" id="WP_145638320.1">
    <property type="nucleotide sequence ID" value="NZ_VIWP01000004.1"/>
</dbReference>
<organism evidence="1 2">
    <name type="scientific">Neorhizobium alkalisoli</name>
    <dbReference type="NCBI Taxonomy" id="528178"/>
    <lineage>
        <taxon>Bacteria</taxon>
        <taxon>Pseudomonadati</taxon>
        <taxon>Pseudomonadota</taxon>
        <taxon>Alphaproteobacteria</taxon>
        <taxon>Hyphomicrobiales</taxon>
        <taxon>Rhizobiaceae</taxon>
        <taxon>Rhizobium/Agrobacterium group</taxon>
        <taxon>Neorhizobium</taxon>
    </lineage>
</organism>
<dbReference type="NCBIfam" id="TIGR03292">
    <property type="entry name" value="PhnH_redo"/>
    <property type="match status" value="1"/>
</dbReference>
<protein>
    <submittedName>
        <fullName evidence="1">Alpha-D-ribose 1-methylphosphonate 5-triphosphate synthase subunit PhnH</fullName>
    </submittedName>
</protein>